<gene>
    <name evidence="2" type="ORF">CA267_014740</name>
</gene>
<name>A0A6M4MID3_9ALTE</name>
<evidence type="ECO:0000313" key="3">
    <source>
        <dbReference type="Proteomes" id="UP000219285"/>
    </source>
</evidence>
<feature type="region of interest" description="Disordered" evidence="1">
    <location>
        <begin position="194"/>
        <end position="245"/>
    </location>
</feature>
<reference evidence="3" key="1">
    <citation type="submission" date="2014-12" db="EMBL/GenBank/DDBJ databases">
        <title>Complete genome sequence of a multi-drug resistant Klebsiella pneumoniae.</title>
        <authorList>
            <person name="Hua X."/>
            <person name="Chen Q."/>
            <person name="Li X."/>
            <person name="Feng Y."/>
            <person name="Ruan Z."/>
            <person name="Yu Y."/>
        </authorList>
    </citation>
    <scope>NUCLEOTIDE SEQUENCE [LARGE SCALE GENOMIC DNA]</scope>
    <source>
        <strain evidence="3">5.12</strain>
    </source>
</reference>
<dbReference type="AlphaFoldDB" id="A0A6M4MID3"/>
<evidence type="ECO:0000256" key="1">
    <source>
        <dbReference type="SAM" id="MobiDB-lite"/>
    </source>
</evidence>
<dbReference type="Pfam" id="PF06884">
    <property type="entry name" value="DUF1264"/>
    <property type="match status" value="1"/>
</dbReference>
<organism evidence="2 3">
    <name type="scientific">Alteromonas pelagimontana</name>
    <dbReference type="NCBI Taxonomy" id="1858656"/>
    <lineage>
        <taxon>Bacteria</taxon>
        <taxon>Pseudomonadati</taxon>
        <taxon>Pseudomonadota</taxon>
        <taxon>Gammaproteobacteria</taxon>
        <taxon>Alteromonadales</taxon>
        <taxon>Alteromonadaceae</taxon>
        <taxon>Alteromonas/Salinimonas group</taxon>
        <taxon>Alteromonas</taxon>
    </lineage>
</organism>
<dbReference type="OrthoDB" id="254168at2"/>
<proteinExistence type="predicted"/>
<sequence length="245" mass="27503">MLFTLSACTDSKPQITPPGQDESTVTDALEIGAAVLQNNAPLTGMDVYLVGFHPMKADPDHQMEAHHFCRQVNEDFAQCALFDGNAADANLNGVEYIISERLFSTLPVEERQYWHPHNYEILSGQLIAPGIPDVAEEELMRRKMNSYGKTWHLWDTRDETGTTLPLGKPMLAWSFNRDGEAQPELLESRDARMNLNTGEKRRERAEFVDRAKPQYGVDELSGKFPRPTQDIPGVQEAEAAKSKGE</sequence>
<keyword evidence="3" id="KW-1185">Reference proteome</keyword>
<dbReference type="PANTHER" id="PTHR31360">
    <property type="match status" value="1"/>
</dbReference>
<dbReference type="Proteomes" id="UP000219285">
    <property type="component" value="Chromosome"/>
</dbReference>
<protein>
    <submittedName>
        <fullName evidence="2">OBAP family protein</fullName>
    </submittedName>
</protein>
<dbReference type="PANTHER" id="PTHR31360:SF0">
    <property type="entry name" value="OIL BODY-ASSOCIATED PROTEIN 1B"/>
    <property type="match status" value="1"/>
</dbReference>
<evidence type="ECO:0000313" key="2">
    <source>
        <dbReference type="EMBL" id="QJR82889.1"/>
    </source>
</evidence>
<feature type="compositionally biased region" description="Basic and acidic residues" evidence="1">
    <location>
        <begin position="194"/>
        <end position="212"/>
    </location>
</feature>
<accession>A0A6M4MID3</accession>
<reference evidence="2 3" key="2">
    <citation type="submission" date="2020-04" db="EMBL/GenBank/DDBJ databases">
        <title>Complete genome sequence of Alteromonas pelagimontana 5.12T.</title>
        <authorList>
            <person name="Sinha R.K."/>
            <person name="Krishnan K.P."/>
            <person name="Kurian J.P."/>
        </authorList>
    </citation>
    <scope>NUCLEOTIDE SEQUENCE [LARGE SCALE GENOMIC DNA]</scope>
    <source>
        <strain evidence="2 3">5.12</strain>
    </source>
</reference>
<dbReference type="EMBL" id="CP052766">
    <property type="protein sequence ID" value="QJR82889.1"/>
    <property type="molecule type" value="Genomic_DNA"/>
</dbReference>
<dbReference type="KEGG" id="apel:CA267_014740"/>
<dbReference type="InterPro" id="IPR010686">
    <property type="entry name" value="OBAP-like"/>
</dbReference>